<dbReference type="OMA" id="PINVATR"/>
<dbReference type="AlphaFoldDB" id="A0A9W3A372"/>
<evidence type="ECO:0000313" key="5">
    <source>
        <dbReference type="RefSeq" id="XP_055881630.1"/>
    </source>
</evidence>
<dbReference type="OrthoDB" id="6363067at2759"/>
<dbReference type="InterPro" id="IPR011015">
    <property type="entry name" value="LEM/LEM-like_dom_sf"/>
</dbReference>
<protein>
    <submittedName>
        <fullName evidence="5">Emerin homolog 1-like</fullName>
    </submittedName>
</protein>
<feature type="compositionally biased region" description="Acidic residues" evidence="1">
    <location>
        <begin position="76"/>
        <end position="86"/>
    </location>
</feature>
<dbReference type="GeneID" id="106050296"/>
<evidence type="ECO:0000259" key="3">
    <source>
        <dbReference type="PROSITE" id="PS50954"/>
    </source>
</evidence>
<dbReference type="PANTHER" id="PTHR12019:SF9">
    <property type="entry name" value="THYMOPOIETIN"/>
    <property type="match status" value="1"/>
</dbReference>
<feature type="compositionally biased region" description="Low complexity" evidence="1">
    <location>
        <begin position="113"/>
        <end position="132"/>
    </location>
</feature>
<evidence type="ECO:0000256" key="1">
    <source>
        <dbReference type="SAM" id="MobiDB-lite"/>
    </source>
</evidence>
<proteinExistence type="predicted"/>
<dbReference type="Proteomes" id="UP001165740">
    <property type="component" value="Chromosome 4"/>
</dbReference>
<dbReference type="FunFam" id="1.10.720.40:FF:000001">
    <property type="entry name" value="LEM domain containing 2, isoform CRA_a"/>
    <property type="match status" value="1"/>
</dbReference>
<feature type="transmembrane region" description="Helical" evidence="2">
    <location>
        <begin position="164"/>
        <end position="184"/>
    </location>
</feature>
<reference evidence="5" key="1">
    <citation type="submission" date="2025-08" db="UniProtKB">
        <authorList>
            <consortium name="RefSeq"/>
        </authorList>
    </citation>
    <scope>IDENTIFICATION</scope>
</reference>
<dbReference type="InterPro" id="IPR003887">
    <property type="entry name" value="LEM_dom"/>
</dbReference>
<evidence type="ECO:0000256" key="2">
    <source>
        <dbReference type="SAM" id="Phobius"/>
    </source>
</evidence>
<name>A0A9W3A372_BIOGL</name>
<dbReference type="InterPro" id="IPR051656">
    <property type="entry name" value="LEM_domain"/>
</dbReference>
<keyword evidence="2" id="KW-1133">Transmembrane helix</keyword>
<feature type="domain" description="LEM" evidence="3">
    <location>
        <begin position="21"/>
        <end position="65"/>
    </location>
</feature>
<gene>
    <name evidence="5" type="primary">LOC106050296</name>
</gene>
<accession>A0A9W3A372</accession>
<dbReference type="SUPFAM" id="SSF63451">
    <property type="entry name" value="LEM domain"/>
    <property type="match status" value="1"/>
</dbReference>
<keyword evidence="2" id="KW-0472">Membrane</keyword>
<evidence type="ECO:0000313" key="4">
    <source>
        <dbReference type="Proteomes" id="UP001165740"/>
    </source>
</evidence>
<dbReference type="CDD" id="cd12934">
    <property type="entry name" value="LEM"/>
    <property type="match status" value="1"/>
</dbReference>
<feature type="compositionally biased region" description="Polar residues" evidence="1">
    <location>
        <begin position="64"/>
        <end position="73"/>
    </location>
</feature>
<dbReference type="Gene3D" id="1.10.720.40">
    <property type="match status" value="1"/>
</dbReference>
<organism evidence="4 5">
    <name type="scientific">Biomphalaria glabrata</name>
    <name type="common">Bloodfluke planorb</name>
    <name type="synonym">Freshwater snail</name>
    <dbReference type="NCBI Taxonomy" id="6526"/>
    <lineage>
        <taxon>Eukaryota</taxon>
        <taxon>Metazoa</taxon>
        <taxon>Spiralia</taxon>
        <taxon>Lophotrochozoa</taxon>
        <taxon>Mollusca</taxon>
        <taxon>Gastropoda</taxon>
        <taxon>Heterobranchia</taxon>
        <taxon>Euthyneura</taxon>
        <taxon>Panpulmonata</taxon>
        <taxon>Hygrophila</taxon>
        <taxon>Lymnaeoidea</taxon>
        <taxon>Planorbidae</taxon>
        <taxon>Biomphalaria</taxon>
    </lineage>
</organism>
<dbReference type="Pfam" id="PF03020">
    <property type="entry name" value="LEM"/>
    <property type="match status" value="1"/>
</dbReference>
<keyword evidence="2" id="KW-0812">Transmembrane</keyword>
<feature type="region of interest" description="Disordered" evidence="1">
    <location>
        <begin position="60"/>
        <end position="151"/>
    </location>
</feature>
<dbReference type="RefSeq" id="XP_055881630.1">
    <property type="nucleotide sequence ID" value="XM_056025655.1"/>
</dbReference>
<keyword evidence="4" id="KW-1185">Reference proteome</keyword>
<dbReference type="SMART" id="SM00540">
    <property type="entry name" value="LEM"/>
    <property type="match status" value="1"/>
</dbReference>
<dbReference type="PANTHER" id="PTHR12019">
    <property type="entry name" value="LAMINA-ASSOCIATED POLYPEPTIDE THYMOPOIETIN"/>
    <property type="match status" value="1"/>
</dbReference>
<dbReference type="PROSITE" id="PS50954">
    <property type="entry name" value="LEM"/>
    <property type="match status" value="1"/>
</dbReference>
<sequence length="204" mass="23057">MQINQMEISTTAIEFTTMAPIINFSNLTDMELSQMLKDYGVIVGPINVATRKTYERKLLKLKTGQESPSSQRYTPVDDDEDDDDNEVEIRQPIKHSPVKMDYSQARQRREISETYSSSSSSRVESRPSLSTSARTTTSYVPAASEQQEHYHEKRRENVSSVSGIPLWVKIVFIAVILVLVFLLYTNMESAAKSEIPSIANTVEV</sequence>